<dbReference type="STRING" id="27342.A0A0H2RYB1"/>
<sequence length="174" mass="19870">MRDILLQGTDVFIKWGSDNDRVKKLLHEASLYANELVELQGTVVPRLVGTFTDRKVNPKFVCLVLEHLSGIMPDDVFEANRQMMVLIGKLHNAGVRHKQMLPLDEYEHFIPSEKGMRIVDFTLAEKHECRGCPPLMPNDPLKFAIGYDCCYELYTLETELARLDLSQPPELTPS</sequence>
<accession>A0A0H2RYB1</accession>
<keyword evidence="2" id="KW-1185">Reference proteome</keyword>
<evidence type="ECO:0008006" key="3">
    <source>
        <dbReference type="Google" id="ProtNLM"/>
    </source>
</evidence>
<name>A0A0H2RYB1_9AGAM</name>
<dbReference type="AlphaFoldDB" id="A0A0H2RYB1"/>
<reference evidence="1 2" key="1">
    <citation type="submission" date="2015-04" db="EMBL/GenBank/DDBJ databases">
        <title>Complete genome sequence of Schizopora paradoxa KUC8140, a cosmopolitan wood degrader in East Asia.</title>
        <authorList>
            <consortium name="DOE Joint Genome Institute"/>
            <person name="Min B."/>
            <person name="Park H."/>
            <person name="Jang Y."/>
            <person name="Kim J.-J."/>
            <person name="Kim K.H."/>
            <person name="Pangilinan J."/>
            <person name="Lipzen A."/>
            <person name="Riley R."/>
            <person name="Grigoriev I.V."/>
            <person name="Spatafora J.W."/>
            <person name="Choi I.-G."/>
        </authorList>
    </citation>
    <scope>NUCLEOTIDE SEQUENCE [LARGE SCALE GENOMIC DNA]</scope>
    <source>
        <strain evidence="1 2">KUC8140</strain>
    </source>
</reference>
<proteinExistence type="predicted"/>
<evidence type="ECO:0000313" key="1">
    <source>
        <dbReference type="EMBL" id="KLO09781.1"/>
    </source>
</evidence>
<gene>
    <name evidence="1" type="ORF">SCHPADRAFT_833525</name>
</gene>
<evidence type="ECO:0000313" key="2">
    <source>
        <dbReference type="Proteomes" id="UP000053477"/>
    </source>
</evidence>
<organism evidence="1 2">
    <name type="scientific">Schizopora paradoxa</name>
    <dbReference type="NCBI Taxonomy" id="27342"/>
    <lineage>
        <taxon>Eukaryota</taxon>
        <taxon>Fungi</taxon>
        <taxon>Dikarya</taxon>
        <taxon>Basidiomycota</taxon>
        <taxon>Agaricomycotina</taxon>
        <taxon>Agaricomycetes</taxon>
        <taxon>Hymenochaetales</taxon>
        <taxon>Schizoporaceae</taxon>
        <taxon>Schizopora</taxon>
    </lineage>
</organism>
<dbReference type="InParanoid" id="A0A0H2RYB1"/>
<protein>
    <recommendedName>
        <fullName evidence="3">Protein kinase domain-containing protein</fullName>
    </recommendedName>
</protein>
<dbReference type="EMBL" id="KQ086045">
    <property type="protein sequence ID" value="KLO09781.1"/>
    <property type="molecule type" value="Genomic_DNA"/>
</dbReference>
<dbReference type="OrthoDB" id="2751906at2759"/>
<dbReference type="Proteomes" id="UP000053477">
    <property type="component" value="Unassembled WGS sequence"/>
</dbReference>